<evidence type="ECO:0000313" key="4">
    <source>
        <dbReference type="Proteomes" id="UP000323142"/>
    </source>
</evidence>
<comment type="caution">
    <text evidence="3">The sequence shown here is derived from an EMBL/GenBank/DDBJ whole genome shotgun (WGS) entry which is preliminary data.</text>
</comment>
<organism evidence="3 4">
    <name type="scientific">Salinarimonas soli</name>
    <dbReference type="NCBI Taxonomy" id="1638099"/>
    <lineage>
        <taxon>Bacteria</taxon>
        <taxon>Pseudomonadati</taxon>
        <taxon>Pseudomonadota</taxon>
        <taxon>Alphaproteobacteria</taxon>
        <taxon>Hyphomicrobiales</taxon>
        <taxon>Salinarimonadaceae</taxon>
        <taxon>Salinarimonas</taxon>
    </lineage>
</organism>
<reference evidence="3 4" key="2">
    <citation type="submission" date="2019-09" db="EMBL/GenBank/DDBJ databases">
        <authorList>
            <person name="Jin C."/>
        </authorList>
    </citation>
    <scope>NUCLEOTIDE SEQUENCE [LARGE SCALE GENOMIC DNA]</scope>
    <source>
        <strain evidence="3 4">BN140002</strain>
    </source>
</reference>
<sequence>MANRTTTHHPRDIRETRTEPRWADQGLTLGTMGIALITVGVTALAVHLASRGRGRPTRAWTTTIRTAVTGETQRDIMERALQMKRDAGPQTHIPEHVTAHEGAVHGGQVGYTDTRLGREGTFTENTGRSHGARVGDTGKTTGPGSH</sequence>
<dbReference type="EMBL" id="VUOA01000027">
    <property type="protein sequence ID" value="KAA2236415.1"/>
    <property type="molecule type" value="Genomic_DNA"/>
</dbReference>
<protein>
    <submittedName>
        <fullName evidence="3">Uncharacterized protein</fullName>
    </submittedName>
</protein>
<keyword evidence="2" id="KW-0812">Transmembrane</keyword>
<dbReference type="Proteomes" id="UP000323142">
    <property type="component" value="Unassembled WGS sequence"/>
</dbReference>
<keyword evidence="2" id="KW-0472">Membrane</keyword>
<proteinExistence type="predicted"/>
<dbReference type="RefSeq" id="WP_149818875.1">
    <property type="nucleotide sequence ID" value="NZ_VUOA01000027.1"/>
</dbReference>
<gene>
    <name evidence="3" type="ORF">F0L46_14835</name>
</gene>
<dbReference type="OrthoDB" id="8455759at2"/>
<evidence type="ECO:0000313" key="3">
    <source>
        <dbReference type="EMBL" id="KAA2236415.1"/>
    </source>
</evidence>
<name>A0A5B2VCF1_9HYPH</name>
<keyword evidence="4" id="KW-1185">Reference proteome</keyword>
<evidence type="ECO:0000256" key="1">
    <source>
        <dbReference type="SAM" id="MobiDB-lite"/>
    </source>
</evidence>
<keyword evidence="2" id="KW-1133">Transmembrane helix</keyword>
<feature type="region of interest" description="Disordered" evidence="1">
    <location>
        <begin position="118"/>
        <end position="146"/>
    </location>
</feature>
<evidence type="ECO:0000256" key="2">
    <source>
        <dbReference type="SAM" id="Phobius"/>
    </source>
</evidence>
<feature type="transmembrane region" description="Helical" evidence="2">
    <location>
        <begin position="27"/>
        <end position="49"/>
    </location>
</feature>
<dbReference type="AlphaFoldDB" id="A0A5B2VCF1"/>
<reference evidence="3 4" key="1">
    <citation type="submission" date="2019-09" db="EMBL/GenBank/DDBJ databases">
        <title>Salinarimonas rosea gen. nov., sp. nov., a new member of the a-2 subgroup of the Proteobacteria.</title>
        <authorList>
            <person name="Liu J."/>
        </authorList>
    </citation>
    <scope>NUCLEOTIDE SEQUENCE [LARGE SCALE GENOMIC DNA]</scope>
    <source>
        <strain evidence="3 4">BN140002</strain>
    </source>
</reference>
<accession>A0A5B2VCF1</accession>